<evidence type="ECO:0000259" key="5">
    <source>
        <dbReference type="SMART" id="SM00858"/>
    </source>
</evidence>
<keyword evidence="2 4" id="KW-0732">Signal</keyword>
<keyword evidence="6" id="KW-0969">Cilium</keyword>
<reference evidence="6" key="1">
    <citation type="submission" date="2021-04" db="EMBL/GenBank/DDBJ databases">
        <authorList>
            <person name="Zhang D.-C."/>
        </authorList>
    </citation>
    <scope>NUCLEOTIDE SEQUENCE</scope>
    <source>
        <strain evidence="6">CGMCC 1.15697</strain>
    </source>
</reference>
<comment type="caution">
    <text evidence="6">The sequence shown here is derived from an EMBL/GenBank/DDBJ whole genome shotgun (WGS) entry which is preliminary data.</text>
</comment>
<sequence length="341" mass="36716">MTRLNLLTLIYALVLAGFMLAVTAQALPALAASAGPKNGEEPKAPAALVGSSLEATGEFVTLGDIFTNAGRYADRNVARTPQPGETLVMEAVWLWRLARGYGVDWRPTSTLDTVTVTRPSRTVSTDELRDLVRAELFKRTGEDDLIAIDLDDEEARLALNRDAVGEPRVKTFALDQKSGRFTAVIQGPASDAQRQVTIAGRAVPQIEVSVPVDRIASGHILRDSDLETVRLPAARVSRTALVHAADMVGQEATRTLSAGQPIANASLRPPELVRRDARVTITLETENMRLTAIGRAMQSGAEGEVVRVQNLQSRITIDAVVTGENRVRAELPARLAANGDM</sequence>
<feature type="chain" id="PRO_5035241541" evidence="4">
    <location>
        <begin position="27"/>
        <end position="341"/>
    </location>
</feature>
<dbReference type="PANTHER" id="PTHR36307:SF1">
    <property type="entry name" value="FLAGELLA BASAL BODY P-RING FORMATION PROTEIN FLGA"/>
    <property type="match status" value="1"/>
</dbReference>
<evidence type="ECO:0000256" key="4">
    <source>
        <dbReference type="SAM" id="SignalP"/>
    </source>
</evidence>
<evidence type="ECO:0000256" key="2">
    <source>
        <dbReference type="ARBA" id="ARBA00022729"/>
    </source>
</evidence>
<feature type="domain" description="SAF" evidence="5">
    <location>
        <begin position="206"/>
        <end position="268"/>
    </location>
</feature>
<keyword evidence="6" id="KW-0966">Cell projection</keyword>
<dbReference type="InterPro" id="IPR017585">
    <property type="entry name" value="SAF_FlgA"/>
</dbReference>
<evidence type="ECO:0000256" key="1">
    <source>
        <dbReference type="ARBA" id="ARBA00004418"/>
    </source>
</evidence>
<dbReference type="NCBIfam" id="TIGR03170">
    <property type="entry name" value="flgA_cterm"/>
    <property type="match status" value="1"/>
</dbReference>
<dbReference type="Proteomes" id="UP000672602">
    <property type="component" value="Unassembled WGS sequence"/>
</dbReference>
<organism evidence="6 7">
    <name type="scientific">Marivibrio halodurans</name>
    <dbReference type="NCBI Taxonomy" id="2039722"/>
    <lineage>
        <taxon>Bacteria</taxon>
        <taxon>Pseudomonadati</taxon>
        <taxon>Pseudomonadota</taxon>
        <taxon>Alphaproteobacteria</taxon>
        <taxon>Rhodospirillales</taxon>
        <taxon>Rhodospirillaceae</taxon>
        <taxon>Marivibrio</taxon>
    </lineage>
</organism>
<gene>
    <name evidence="6" type="primary">flgA</name>
    <name evidence="6" type="ORF">KAJ83_08015</name>
</gene>
<keyword evidence="7" id="KW-1185">Reference proteome</keyword>
<feature type="signal peptide" evidence="4">
    <location>
        <begin position="1"/>
        <end position="26"/>
    </location>
</feature>
<dbReference type="GO" id="GO:0042597">
    <property type="term" value="C:periplasmic space"/>
    <property type="evidence" value="ECO:0007669"/>
    <property type="project" value="UniProtKB-SubCell"/>
</dbReference>
<dbReference type="AlphaFoldDB" id="A0A8J7V230"/>
<dbReference type="PANTHER" id="PTHR36307">
    <property type="entry name" value="FLAGELLA BASAL BODY P-RING FORMATION PROTEIN FLGA"/>
    <property type="match status" value="1"/>
</dbReference>
<dbReference type="SMART" id="SM00858">
    <property type="entry name" value="SAF"/>
    <property type="match status" value="1"/>
</dbReference>
<dbReference type="GO" id="GO:0044780">
    <property type="term" value="P:bacterial-type flagellum assembly"/>
    <property type="evidence" value="ECO:0007669"/>
    <property type="project" value="InterPro"/>
</dbReference>
<protein>
    <submittedName>
        <fullName evidence="6">Flagellar basal body P-ring formation protein FlgA</fullName>
    </submittedName>
</protein>
<dbReference type="Gene3D" id="3.90.1210.10">
    <property type="entry name" value="Antifreeze-like/N-acetylneuraminic acid synthase C-terminal domain"/>
    <property type="match status" value="1"/>
</dbReference>
<evidence type="ECO:0000313" key="7">
    <source>
        <dbReference type="Proteomes" id="UP000672602"/>
    </source>
</evidence>
<keyword evidence="3" id="KW-0574">Periplasm</keyword>
<dbReference type="EMBL" id="JAGMWN010000003">
    <property type="protein sequence ID" value="MBP5856950.1"/>
    <property type="molecule type" value="Genomic_DNA"/>
</dbReference>
<keyword evidence="6" id="KW-0282">Flagellum</keyword>
<dbReference type="RefSeq" id="WP_210681526.1">
    <property type="nucleotide sequence ID" value="NZ_JAGMWN010000003.1"/>
</dbReference>
<dbReference type="InterPro" id="IPR039246">
    <property type="entry name" value="Flagellar_FlgA"/>
</dbReference>
<proteinExistence type="predicted"/>
<comment type="subcellular location">
    <subcellularLocation>
        <location evidence="1">Periplasm</location>
    </subcellularLocation>
</comment>
<dbReference type="CDD" id="cd11614">
    <property type="entry name" value="SAF_CpaB_FlgA_like"/>
    <property type="match status" value="1"/>
</dbReference>
<dbReference type="Gene3D" id="2.30.30.760">
    <property type="match status" value="1"/>
</dbReference>
<dbReference type="InterPro" id="IPR013974">
    <property type="entry name" value="SAF"/>
</dbReference>
<accession>A0A8J7V230</accession>
<dbReference type="Pfam" id="PF13144">
    <property type="entry name" value="ChapFlgA"/>
    <property type="match status" value="1"/>
</dbReference>
<evidence type="ECO:0000313" key="6">
    <source>
        <dbReference type="EMBL" id="MBP5856950.1"/>
    </source>
</evidence>
<evidence type="ECO:0000256" key="3">
    <source>
        <dbReference type="ARBA" id="ARBA00022764"/>
    </source>
</evidence>
<name>A0A8J7V230_9PROT</name>